<dbReference type="SUPFAM" id="SSF89550">
    <property type="entry name" value="PHP domain-like"/>
    <property type="match status" value="1"/>
</dbReference>
<dbReference type="Proteomes" id="UP000199584">
    <property type="component" value="Unassembled WGS sequence"/>
</dbReference>
<dbReference type="PANTHER" id="PTHR42924:SF3">
    <property type="entry name" value="POLYMERASE_HISTIDINOL PHOSPHATASE N-TERMINAL DOMAIN-CONTAINING PROTEIN"/>
    <property type="match status" value="1"/>
</dbReference>
<protein>
    <recommendedName>
        <fullName evidence="1">Polymerase/histidinol phosphatase N-terminal domain-containing protein</fullName>
    </recommendedName>
</protein>
<dbReference type="InterPro" id="IPR003141">
    <property type="entry name" value="Pol/His_phosphatase_N"/>
</dbReference>
<evidence type="ECO:0000313" key="2">
    <source>
        <dbReference type="EMBL" id="SFQ98619.1"/>
    </source>
</evidence>
<accession>A0A1I6CZF0</accession>
<dbReference type="GO" id="GO:0004534">
    <property type="term" value="F:5'-3' RNA exonuclease activity"/>
    <property type="evidence" value="ECO:0007669"/>
    <property type="project" value="TreeGrafter"/>
</dbReference>
<dbReference type="InterPro" id="IPR016195">
    <property type="entry name" value="Pol/histidinol_Pase-like"/>
</dbReference>
<reference evidence="3" key="1">
    <citation type="submission" date="2016-10" db="EMBL/GenBank/DDBJ databases">
        <authorList>
            <person name="Varghese N."/>
            <person name="Submissions S."/>
        </authorList>
    </citation>
    <scope>NUCLEOTIDE SEQUENCE [LARGE SCALE GENOMIC DNA]</scope>
    <source>
        <strain evidence="3">DSM 3669</strain>
    </source>
</reference>
<name>A0A1I6CZF0_9FIRM</name>
<dbReference type="CDD" id="cd07432">
    <property type="entry name" value="PHP_HisPPase"/>
    <property type="match status" value="1"/>
</dbReference>
<dbReference type="GO" id="GO:0035312">
    <property type="term" value="F:5'-3' DNA exonuclease activity"/>
    <property type="evidence" value="ECO:0007669"/>
    <property type="project" value="TreeGrafter"/>
</dbReference>
<dbReference type="AlphaFoldDB" id="A0A1I6CZF0"/>
<evidence type="ECO:0000259" key="1">
    <source>
        <dbReference type="SMART" id="SM00481"/>
    </source>
</evidence>
<proteinExistence type="predicted"/>
<dbReference type="InterPro" id="IPR052018">
    <property type="entry name" value="PHP_domain"/>
</dbReference>
<dbReference type="STRING" id="39060.SAMN05660706_103137"/>
<dbReference type="Pfam" id="PF02811">
    <property type="entry name" value="PHP"/>
    <property type="match status" value="1"/>
</dbReference>
<dbReference type="OrthoDB" id="9775360at2"/>
<gene>
    <name evidence="2" type="ORF">SAMN05660706_103137</name>
</gene>
<dbReference type="EMBL" id="FOYM01000003">
    <property type="protein sequence ID" value="SFQ98619.1"/>
    <property type="molecule type" value="Genomic_DNA"/>
</dbReference>
<organism evidence="2 3">
    <name type="scientific">Desulfoscipio geothermicus DSM 3669</name>
    <dbReference type="NCBI Taxonomy" id="1121426"/>
    <lineage>
        <taxon>Bacteria</taxon>
        <taxon>Bacillati</taxon>
        <taxon>Bacillota</taxon>
        <taxon>Clostridia</taxon>
        <taxon>Eubacteriales</taxon>
        <taxon>Desulfallaceae</taxon>
        <taxon>Desulfoscipio</taxon>
    </lineage>
</organism>
<feature type="domain" description="Polymerase/histidinol phosphatase N-terminal" evidence="1">
    <location>
        <begin position="5"/>
        <end position="71"/>
    </location>
</feature>
<dbReference type="Gene3D" id="3.20.20.140">
    <property type="entry name" value="Metal-dependent hydrolases"/>
    <property type="match status" value="1"/>
</dbReference>
<dbReference type="InterPro" id="IPR004013">
    <property type="entry name" value="PHP_dom"/>
</dbReference>
<dbReference type="SMART" id="SM00481">
    <property type="entry name" value="POLIIIAc"/>
    <property type="match status" value="1"/>
</dbReference>
<keyword evidence="3" id="KW-1185">Reference proteome</keyword>
<sequence length="235" mass="26298">MNMKALFHIHTRYSPDALLSPAKALKYAQDNGFDVLAVTDHDTLAGAREAEKLNKSSRLSIITGAEYSTEKGHIIGLFLKDDILPGNSVDVISAIKSQGGLVVLPHPVRLKEVDDELMRHVDIVEGHNCRVDSAGNRFAMELARAYDKPVLLGNDAHFAGELKLGAVEFHNRYDDPRKTILKAQRTLHVKSSSHHYKQISGFIHSYRQYGLYIAFMREFMEKITKFLPKPTGSGK</sequence>
<evidence type="ECO:0000313" key="3">
    <source>
        <dbReference type="Proteomes" id="UP000199584"/>
    </source>
</evidence>
<dbReference type="PANTHER" id="PTHR42924">
    <property type="entry name" value="EXONUCLEASE"/>
    <property type="match status" value="1"/>
</dbReference>